<evidence type="ECO:0000313" key="1">
    <source>
        <dbReference type="Ensembl" id="ENSMAMP00000027144.1"/>
    </source>
</evidence>
<dbReference type="GeneTree" id="ENSGT00940000177191"/>
<organism evidence="1 2">
    <name type="scientific">Mastacembelus armatus</name>
    <name type="common">zig-zag eel</name>
    <dbReference type="NCBI Taxonomy" id="205130"/>
    <lineage>
        <taxon>Eukaryota</taxon>
        <taxon>Metazoa</taxon>
        <taxon>Chordata</taxon>
        <taxon>Craniata</taxon>
        <taxon>Vertebrata</taxon>
        <taxon>Euteleostomi</taxon>
        <taxon>Actinopterygii</taxon>
        <taxon>Neopterygii</taxon>
        <taxon>Teleostei</taxon>
        <taxon>Neoteleostei</taxon>
        <taxon>Acanthomorphata</taxon>
        <taxon>Anabantaria</taxon>
        <taxon>Synbranchiformes</taxon>
        <taxon>Mastacembelidae</taxon>
        <taxon>Mastacembelus</taxon>
    </lineage>
</organism>
<evidence type="ECO:0000313" key="2">
    <source>
        <dbReference type="Proteomes" id="UP000261640"/>
    </source>
</evidence>
<accession>A0A3Q3N4D6</accession>
<dbReference type="Ensembl" id="ENSMAMT00000027850.2">
    <property type="protein sequence ID" value="ENSMAMP00000027144.1"/>
    <property type="gene ID" value="ENSMAMG00000018255.2"/>
</dbReference>
<reference evidence="1" key="1">
    <citation type="submission" date="2025-08" db="UniProtKB">
        <authorList>
            <consortium name="Ensembl"/>
        </authorList>
    </citation>
    <scope>IDENTIFICATION</scope>
</reference>
<proteinExistence type="predicted"/>
<protein>
    <submittedName>
        <fullName evidence="1">Uncharacterized protein</fullName>
    </submittedName>
</protein>
<reference evidence="1" key="2">
    <citation type="submission" date="2025-09" db="UniProtKB">
        <authorList>
            <consortium name="Ensembl"/>
        </authorList>
    </citation>
    <scope>IDENTIFICATION</scope>
</reference>
<name>A0A3Q3N4D6_9TELE</name>
<dbReference type="AlphaFoldDB" id="A0A3Q3N4D6"/>
<dbReference type="Proteomes" id="UP000261640">
    <property type="component" value="Unplaced"/>
</dbReference>
<keyword evidence="2" id="KW-1185">Reference proteome</keyword>
<dbReference type="InParanoid" id="A0A3Q3N4D6"/>
<sequence>MGQHTLLHGEALLVIASADAHHVTLQKYKKQPVISGFIIWGNLRSLRSSSTSISFWQPVAGNEMFSCKRVVVQSSLNAPYHAWVHSQVTLALLLYDILLGII</sequence>